<accession>A0AAI8VPX6</accession>
<organism evidence="2 3">
    <name type="scientific">Anthostomella pinea</name>
    <dbReference type="NCBI Taxonomy" id="933095"/>
    <lineage>
        <taxon>Eukaryota</taxon>
        <taxon>Fungi</taxon>
        <taxon>Dikarya</taxon>
        <taxon>Ascomycota</taxon>
        <taxon>Pezizomycotina</taxon>
        <taxon>Sordariomycetes</taxon>
        <taxon>Xylariomycetidae</taxon>
        <taxon>Xylariales</taxon>
        <taxon>Xylariaceae</taxon>
        <taxon>Anthostomella</taxon>
    </lineage>
</organism>
<protein>
    <submittedName>
        <fullName evidence="2">Uu.00g134680.m01.CDS01</fullName>
    </submittedName>
</protein>
<dbReference type="AlphaFoldDB" id="A0AAI8VPX6"/>
<reference evidence="2" key="1">
    <citation type="submission" date="2023-10" db="EMBL/GenBank/DDBJ databases">
        <authorList>
            <person name="Hackl T."/>
        </authorList>
    </citation>
    <scope>NUCLEOTIDE SEQUENCE</scope>
</reference>
<dbReference type="InterPro" id="IPR027417">
    <property type="entry name" value="P-loop_NTPase"/>
</dbReference>
<keyword evidence="1" id="KW-1133">Transmembrane helix</keyword>
<evidence type="ECO:0000256" key="1">
    <source>
        <dbReference type="SAM" id="Phobius"/>
    </source>
</evidence>
<dbReference type="InterPro" id="IPR040632">
    <property type="entry name" value="Sulfotransfer_4"/>
</dbReference>
<dbReference type="Gene3D" id="3.40.50.300">
    <property type="entry name" value="P-loop containing nucleotide triphosphate hydrolases"/>
    <property type="match status" value="1"/>
</dbReference>
<dbReference type="Pfam" id="PF17784">
    <property type="entry name" value="Sulfotransfer_4"/>
    <property type="match status" value="1"/>
</dbReference>
<keyword evidence="1" id="KW-0812">Transmembrane</keyword>
<dbReference type="Proteomes" id="UP001295740">
    <property type="component" value="Unassembled WGS sequence"/>
</dbReference>
<name>A0AAI8VPX6_9PEZI</name>
<dbReference type="SUPFAM" id="SSF52540">
    <property type="entry name" value="P-loop containing nucleoside triphosphate hydrolases"/>
    <property type="match status" value="1"/>
</dbReference>
<dbReference type="EMBL" id="CAUWAG010000011">
    <property type="protein sequence ID" value="CAJ2508442.1"/>
    <property type="molecule type" value="Genomic_DNA"/>
</dbReference>
<keyword evidence="3" id="KW-1185">Reference proteome</keyword>
<evidence type="ECO:0000313" key="3">
    <source>
        <dbReference type="Proteomes" id="UP001295740"/>
    </source>
</evidence>
<keyword evidence="1" id="KW-0472">Membrane</keyword>
<evidence type="ECO:0000313" key="2">
    <source>
        <dbReference type="EMBL" id="CAJ2508442.1"/>
    </source>
</evidence>
<feature type="transmembrane region" description="Helical" evidence="1">
    <location>
        <begin position="265"/>
        <end position="288"/>
    </location>
</feature>
<proteinExistence type="predicted"/>
<dbReference type="PANTHER" id="PTHR36978">
    <property type="entry name" value="P-LOOP CONTAINING NUCLEOTIDE TRIPHOSPHATE HYDROLASE"/>
    <property type="match status" value="1"/>
</dbReference>
<gene>
    <name evidence="2" type="ORF">KHLLAP_LOCUS8910</name>
</gene>
<comment type="caution">
    <text evidence="2">The sequence shown here is derived from an EMBL/GenBank/DDBJ whole genome shotgun (WGS) entry which is preliminary data.</text>
</comment>
<sequence>MLRLNLNGWFCYLLEYAYSLPEPPKRERVKPMEVLCVGLPRSGTESLQHALLKLGYDHTLHGWDIIMEDPNYCQQYVRLSRKKWFGPLNGENSITAADFDALLGHSVAVTDTAGSVFAAELIDAYPDAKVILNYREDIDAWHRSVTNTLARADSHWPLWALSCLGRECFWAWHSHIRFMYPGLFRALDGNIKTGIARNGKWVYRDHCNMIRGLVPKDRLLEWTVEDGWEPLCEFLGKPVPENEPFPFTNSAAGWGGQESKVAKRFLFGAVRGLLFLGAVVMVVVAIVYKLQ</sequence>
<dbReference type="PANTHER" id="PTHR36978:SF8">
    <property type="entry name" value="NAD DEPENDENT EPIMERASE_DEHYDRATASE"/>
    <property type="match status" value="1"/>
</dbReference>